<keyword evidence="1" id="KW-1133">Transmembrane helix</keyword>
<proteinExistence type="predicted"/>
<reference evidence="2 3" key="1">
    <citation type="submission" date="2020-08" db="EMBL/GenBank/DDBJ databases">
        <title>A Genomic Blueprint of the Chicken Gut Microbiome.</title>
        <authorList>
            <person name="Gilroy R."/>
            <person name="Ravi A."/>
            <person name="Getino M."/>
            <person name="Pursley I."/>
            <person name="Horton D.L."/>
            <person name="Alikhan N.-F."/>
            <person name="Baker D."/>
            <person name="Gharbi K."/>
            <person name="Hall N."/>
            <person name="Watson M."/>
            <person name="Adriaenssens E.M."/>
            <person name="Foster-Nyarko E."/>
            <person name="Jarju S."/>
            <person name="Secka A."/>
            <person name="Antonio M."/>
            <person name="Oren A."/>
            <person name="Chaudhuri R."/>
            <person name="La Ragione R.M."/>
            <person name="Hildebrand F."/>
            <person name="Pallen M.J."/>
        </authorList>
    </citation>
    <scope>NUCLEOTIDE SEQUENCE [LARGE SCALE GENOMIC DNA]</scope>
    <source>
        <strain evidence="2 3">Sa1BUA6</strain>
    </source>
</reference>
<keyword evidence="3" id="KW-1185">Reference proteome</keyword>
<name>A0ABR8VU00_9GAMM</name>
<comment type="caution">
    <text evidence="2">The sequence shown here is derived from an EMBL/GenBank/DDBJ whole genome shotgun (WGS) entry which is preliminary data.</text>
</comment>
<evidence type="ECO:0000313" key="3">
    <source>
        <dbReference type="Proteomes" id="UP000621930"/>
    </source>
</evidence>
<sequence length="198" mass="22102">MAHNIILITWDEPSKAFEGFNKLKNSPIQNINEITLLKRHENGNFKIEEQLDPRQDSGLVGGGLLGALIGILGGPLGIVLGFTAGALLGESYDINHEQDDMAVLTKISQALPEESTGLLIDAYEESEDFIDALFDKTGATIYRWSFDDVQSEIEASVEAWHESQRIANVTLKEQKKAEHKARRQAKWEALKSRFHLSK</sequence>
<dbReference type="EMBL" id="JACSPT010000002">
    <property type="protein sequence ID" value="MBD8008236.1"/>
    <property type="molecule type" value="Genomic_DNA"/>
</dbReference>
<evidence type="ECO:0000313" key="2">
    <source>
        <dbReference type="EMBL" id="MBD8008236.1"/>
    </source>
</evidence>
<gene>
    <name evidence="2" type="ORF">H9629_02595</name>
</gene>
<organism evidence="2 3">
    <name type="scientific">Acinetobacter pecorum</name>
    <dbReference type="NCBI Taxonomy" id="2762215"/>
    <lineage>
        <taxon>Bacteria</taxon>
        <taxon>Pseudomonadati</taxon>
        <taxon>Pseudomonadota</taxon>
        <taxon>Gammaproteobacteria</taxon>
        <taxon>Moraxellales</taxon>
        <taxon>Moraxellaceae</taxon>
        <taxon>Acinetobacter</taxon>
    </lineage>
</organism>
<protein>
    <submittedName>
        <fullName evidence="2">DUF1269 domain-containing protein</fullName>
    </submittedName>
</protein>
<feature type="transmembrane region" description="Helical" evidence="1">
    <location>
        <begin position="64"/>
        <end position="88"/>
    </location>
</feature>
<evidence type="ECO:0000256" key="1">
    <source>
        <dbReference type="SAM" id="Phobius"/>
    </source>
</evidence>
<dbReference type="Proteomes" id="UP000621930">
    <property type="component" value="Unassembled WGS sequence"/>
</dbReference>
<keyword evidence="1" id="KW-0812">Transmembrane</keyword>
<dbReference type="RefSeq" id="WP_191730479.1">
    <property type="nucleotide sequence ID" value="NZ_JACSPT010000002.1"/>
</dbReference>
<accession>A0ABR8VU00</accession>
<keyword evidence="1" id="KW-0472">Membrane</keyword>